<evidence type="ECO:0000259" key="8">
    <source>
        <dbReference type="PROSITE" id="PS51085"/>
    </source>
</evidence>
<dbReference type="Gene3D" id="3.10.20.30">
    <property type="match status" value="1"/>
</dbReference>
<dbReference type="PANTHER" id="PTHR23426">
    <property type="entry name" value="FERREDOXIN/ADRENODOXIN"/>
    <property type="match status" value="1"/>
</dbReference>
<evidence type="ECO:0000256" key="1">
    <source>
        <dbReference type="ARBA" id="ARBA00010914"/>
    </source>
</evidence>
<keyword evidence="4" id="KW-0408">Iron</keyword>
<keyword evidence="3" id="KW-0479">Metal-binding</keyword>
<protein>
    <submittedName>
        <fullName evidence="9">Ferredoxin</fullName>
    </submittedName>
</protein>
<proteinExistence type="inferred from homology"/>
<dbReference type="Pfam" id="PF00111">
    <property type="entry name" value="Fer2"/>
    <property type="match status" value="1"/>
</dbReference>
<keyword evidence="5" id="KW-0411">Iron-sulfur</keyword>
<comment type="cofactor">
    <cofactor evidence="6">
        <name>[2Fe-2S] cluster</name>
        <dbReference type="ChEBI" id="CHEBI:190135"/>
    </cofactor>
</comment>
<dbReference type="OrthoDB" id="9799640at2"/>
<dbReference type="InterPro" id="IPR036010">
    <property type="entry name" value="2Fe-2S_ferredoxin-like_sf"/>
</dbReference>
<keyword evidence="10" id="KW-1185">Reference proteome</keyword>
<feature type="region of interest" description="Disordered" evidence="7">
    <location>
        <begin position="62"/>
        <end position="84"/>
    </location>
</feature>
<dbReference type="PANTHER" id="PTHR23426:SF65">
    <property type="entry name" value="FERREDOXIN-2, MITOCHONDRIAL"/>
    <property type="match status" value="1"/>
</dbReference>
<dbReference type="RefSeq" id="WP_116415893.1">
    <property type="nucleotide sequence ID" value="NZ_NBWZ01000001.1"/>
</dbReference>
<evidence type="ECO:0000313" key="10">
    <source>
        <dbReference type="Proteomes" id="UP000256486"/>
    </source>
</evidence>
<dbReference type="InterPro" id="IPR012675">
    <property type="entry name" value="Beta-grasp_dom_sf"/>
</dbReference>
<dbReference type="InterPro" id="IPR001055">
    <property type="entry name" value="Adrenodoxin-like"/>
</dbReference>
<dbReference type="AlphaFoldDB" id="A0A3E0VLK4"/>
<dbReference type="GO" id="GO:0140647">
    <property type="term" value="P:P450-containing electron transport chain"/>
    <property type="evidence" value="ECO:0007669"/>
    <property type="project" value="InterPro"/>
</dbReference>
<comment type="caution">
    <text evidence="9">The sequence shown here is derived from an EMBL/GenBank/DDBJ whole genome shotgun (WGS) entry which is preliminary data.</text>
</comment>
<accession>A0A3E0VLK4</accession>
<evidence type="ECO:0000256" key="6">
    <source>
        <dbReference type="ARBA" id="ARBA00034078"/>
    </source>
</evidence>
<dbReference type="InterPro" id="IPR001041">
    <property type="entry name" value="2Fe-2S_ferredoxin-type"/>
</dbReference>
<dbReference type="GO" id="GO:0046872">
    <property type="term" value="F:metal ion binding"/>
    <property type="evidence" value="ECO:0007669"/>
    <property type="project" value="UniProtKB-KW"/>
</dbReference>
<evidence type="ECO:0000313" key="9">
    <source>
        <dbReference type="EMBL" id="RFA10519.1"/>
    </source>
</evidence>
<dbReference type="Proteomes" id="UP000256486">
    <property type="component" value="Unassembled WGS sequence"/>
</dbReference>
<dbReference type="PROSITE" id="PS00814">
    <property type="entry name" value="ADX"/>
    <property type="match status" value="1"/>
</dbReference>
<reference evidence="9 10" key="1">
    <citation type="submission" date="2017-04" db="EMBL/GenBank/DDBJ databases">
        <title>Comparative genome analysis of Subtercola boreus.</title>
        <authorList>
            <person name="Cho Y.-J."/>
            <person name="Cho A."/>
            <person name="Kim O.-S."/>
            <person name="Lee J.-I."/>
        </authorList>
    </citation>
    <scope>NUCLEOTIDE SEQUENCE [LARGE SCALE GENOMIC DNA]</scope>
    <source>
        <strain evidence="9 10">K300</strain>
    </source>
</reference>
<keyword evidence="2" id="KW-0001">2Fe-2S</keyword>
<organism evidence="9 10">
    <name type="scientific">Subtercola boreus</name>
    <dbReference type="NCBI Taxonomy" id="120213"/>
    <lineage>
        <taxon>Bacteria</taxon>
        <taxon>Bacillati</taxon>
        <taxon>Actinomycetota</taxon>
        <taxon>Actinomycetes</taxon>
        <taxon>Micrococcales</taxon>
        <taxon>Microbacteriaceae</taxon>
        <taxon>Subtercola</taxon>
    </lineage>
</organism>
<sequence length="110" mass="11876">MPTITYCHPNGSRDVVDVVPGTTVMRGAVMNGIDGIVGECGGQAMCATCHVYVHSEFLDELPEPNDDEEEMLEETAAPRDEERSRLGCQLKMGSRIPAIVVDVPETQVAS</sequence>
<dbReference type="CDD" id="cd00207">
    <property type="entry name" value="fer2"/>
    <property type="match status" value="1"/>
</dbReference>
<evidence type="ECO:0000256" key="4">
    <source>
        <dbReference type="ARBA" id="ARBA00023004"/>
    </source>
</evidence>
<dbReference type="GO" id="GO:0051537">
    <property type="term" value="F:2 iron, 2 sulfur cluster binding"/>
    <property type="evidence" value="ECO:0007669"/>
    <property type="project" value="UniProtKB-KW"/>
</dbReference>
<evidence type="ECO:0000256" key="5">
    <source>
        <dbReference type="ARBA" id="ARBA00023014"/>
    </source>
</evidence>
<feature type="domain" description="2Fe-2S ferredoxin-type" evidence="8">
    <location>
        <begin position="2"/>
        <end position="107"/>
    </location>
</feature>
<name>A0A3E0VLK4_9MICO</name>
<dbReference type="PROSITE" id="PS51085">
    <property type="entry name" value="2FE2S_FER_2"/>
    <property type="match status" value="1"/>
</dbReference>
<dbReference type="EMBL" id="NBWZ01000001">
    <property type="protein sequence ID" value="RFA10519.1"/>
    <property type="molecule type" value="Genomic_DNA"/>
</dbReference>
<dbReference type="SUPFAM" id="SSF54292">
    <property type="entry name" value="2Fe-2S ferredoxin-like"/>
    <property type="match status" value="1"/>
</dbReference>
<comment type="similarity">
    <text evidence="1">Belongs to the adrenodoxin/putidaredoxin family.</text>
</comment>
<dbReference type="InterPro" id="IPR018298">
    <property type="entry name" value="Adrenodoxin_Fe-S_BS"/>
</dbReference>
<dbReference type="GO" id="GO:0009055">
    <property type="term" value="F:electron transfer activity"/>
    <property type="evidence" value="ECO:0007669"/>
    <property type="project" value="TreeGrafter"/>
</dbReference>
<evidence type="ECO:0000256" key="7">
    <source>
        <dbReference type="SAM" id="MobiDB-lite"/>
    </source>
</evidence>
<evidence type="ECO:0000256" key="3">
    <source>
        <dbReference type="ARBA" id="ARBA00022723"/>
    </source>
</evidence>
<feature type="compositionally biased region" description="Acidic residues" evidence="7">
    <location>
        <begin position="62"/>
        <end position="73"/>
    </location>
</feature>
<gene>
    <name evidence="9" type="ORF">B7R54_15890</name>
</gene>
<evidence type="ECO:0000256" key="2">
    <source>
        <dbReference type="ARBA" id="ARBA00022714"/>
    </source>
</evidence>